<keyword evidence="10 11" id="KW-0067">ATP-binding</keyword>
<feature type="coiled-coil region" evidence="12">
    <location>
        <begin position="434"/>
        <end position="519"/>
    </location>
</feature>
<evidence type="ECO:0000256" key="12">
    <source>
        <dbReference type="SAM" id="Coils"/>
    </source>
</evidence>
<comment type="function">
    <text evidence="2">Functions as an E3 ubiquitin ligase.</text>
</comment>
<dbReference type="PROSITE" id="PS00108">
    <property type="entry name" value="PROTEIN_KINASE_ST"/>
    <property type="match status" value="1"/>
</dbReference>
<dbReference type="InterPro" id="IPR001245">
    <property type="entry name" value="Ser-Thr/Tyr_kinase_cat_dom"/>
</dbReference>
<dbReference type="SUPFAM" id="SSF57850">
    <property type="entry name" value="RING/U-box"/>
    <property type="match status" value="1"/>
</dbReference>
<dbReference type="GO" id="GO:0016567">
    <property type="term" value="P:protein ubiquitination"/>
    <property type="evidence" value="ECO:0007669"/>
    <property type="project" value="InterPro"/>
</dbReference>
<keyword evidence="9" id="KW-0833">Ubl conjugation pathway</keyword>
<evidence type="ECO:0000256" key="4">
    <source>
        <dbReference type="ARBA" id="ARBA00012483"/>
    </source>
</evidence>
<evidence type="ECO:0000256" key="5">
    <source>
        <dbReference type="ARBA" id="ARBA00022527"/>
    </source>
</evidence>
<dbReference type="CDD" id="cd16655">
    <property type="entry name" value="RING-Ubox_WDSUB1-like"/>
    <property type="match status" value="1"/>
</dbReference>
<organism evidence="15 16">
    <name type="scientific">Quercus suber</name>
    <name type="common">Cork oak</name>
    <dbReference type="NCBI Taxonomy" id="58331"/>
    <lineage>
        <taxon>Eukaryota</taxon>
        <taxon>Viridiplantae</taxon>
        <taxon>Streptophyta</taxon>
        <taxon>Embryophyta</taxon>
        <taxon>Tracheophyta</taxon>
        <taxon>Spermatophyta</taxon>
        <taxon>Magnoliopsida</taxon>
        <taxon>eudicotyledons</taxon>
        <taxon>Gunneridae</taxon>
        <taxon>Pentapetalae</taxon>
        <taxon>rosids</taxon>
        <taxon>fabids</taxon>
        <taxon>Fagales</taxon>
        <taxon>Fagaceae</taxon>
        <taxon>Quercus</taxon>
    </lineage>
</organism>
<dbReference type="InterPro" id="IPR051348">
    <property type="entry name" value="U-box_ubiquitin_ligases"/>
</dbReference>
<evidence type="ECO:0000256" key="6">
    <source>
        <dbReference type="ARBA" id="ARBA00022679"/>
    </source>
</evidence>
<evidence type="ECO:0000256" key="9">
    <source>
        <dbReference type="ARBA" id="ARBA00022786"/>
    </source>
</evidence>
<dbReference type="GO" id="GO:0061630">
    <property type="term" value="F:ubiquitin protein ligase activity"/>
    <property type="evidence" value="ECO:0007669"/>
    <property type="project" value="UniProtKB-EC"/>
</dbReference>
<evidence type="ECO:0000256" key="1">
    <source>
        <dbReference type="ARBA" id="ARBA00000900"/>
    </source>
</evidence>
<dbReference type="AlphaFoldDB" id="A0AAW0KN43"/>
<dbReference type="InterPro" id="IPR013083">
    <property type="entry name" value="Znf_RING/FYVE/PHD"/>
</dbReference>
<feature type="domain" description="Protein kinase" evidence="13">
    <location>
        <begin position="547"/>
        <end position="815"/>
    </location>
</feature>
<dbReference type="EMBL" id="PKMF04000263">
    <property type="protein sequence ID" value="KAK7840400.1"/>
    <property type="molecule type" value="Genomic_DNA"/>
</dbReference>
<dbReference type="InterPro" id="IPR003613">
    <property type="entry name" value="Ubox_domain"/>
</dbReference>
<keyword evidence="8" id="KW-0418">Kinase</keyword>
<dbReference type="SUPFAM" id="SSF56112">
    <property type="entry name" value="Protein kinase-like (PK-like)"/>
    <property type="match status" value="1"/>
</dbReference>
<dbReference type="PANTHER" id="PTHR45647">
    <property type="entry name" value="OS02G0152300 PROTEIN"/>
    <property type="match status" value="1"/>
</dbReference>
<proteinExistence type="predicted"/>
<keyword evidence="5" id="KW-0723">Serine/threonine-protein kinase</keyword>
<dbReference type="GO" id="GO:0005524">
    <property type="term" value="F:ATP binding"/>
    <property type="evidence" value="ECO:0007669"/>
    <property type="project" value="UniProtKB-UniRule"/>
</dbReference>
<sequence>LGLSVSLRLRLWLSSTYSYRRVKQQRSSKFKTAPIDTATSSPEPRPVAIMSSVAVAVKGAAGGAGGKASRRAVRWAVENLMPESSRFILVHVMPKITYIPTPCMFVSSFLSALLFGSREKYLGLSVSLRLRLWLSSTYSYRRVKQQRSSKFKTAPIDTATSSPEPRPVAIMSSVAVAVKGAAGGAGGKASRRAVRWAVENLMPESSRFILVHVMPKITYIPTPSGEPMPIEELDENVVAMYMDDMRVKFEEVFVPFKKLCKTRKFHTVLFCASYEIYRNFFRRLKGPGIPTTILKCATGICNVYVVSRDEIINKPADTPSANESCMHASYTQRDYGEGSSDINNQISLLHSPSIESNVHGSFEATSISLPSYQNSLEHVDSSIYASEDQERNLLNLVGDFESITTKSCNSFSTKSEQSEVEQLQVEIQNTVVMYKRACEELARAQNKVQIISSECLEEARRVNDALEREETLRKIAAEEKAKYLKAMEEVQEARNLLAKEAYEKKLAEVDALKESIEKQKIVDALFSSDRRYRRYTRDEIEAATDMFSVSNVIGEGGYGKVYKCSLHHTPVAVKVLRPDAIEKKQGFLKEEFLKEVEVLSQLRHPHLVLLLGACPETGCLVYEYLENGSLEEYLFRQNGKPPLPWFVRFRIVFEVACGLAFLHNSKPDPIVHRDLKPANILLDRNYVSKIADVGLAKLISDVVPDNITEYNESLIVGTLYYLDPEYQRTGTVRPKSDVYAFGIIILQLLTDCHPNGLIMTVENAIMNGSLPRILDKSVKDWPLAETEELARIALKCSKLRCRDRPDLETDVLPVLKRLNEVANASVKVERYNSHAPNHYFCPILQEIMSDPHIAADGFTYEYEAIMAWLMKHNASPVTKLKLQHSMLTPNHTLRSAIQEWRSRMTFSGA</sequence>
<evidence type="ECO:0000313" key="15">
    <source>
        <dbReference type="EMBL" id="KAK7840400.1"/>
    </source>
</evidence>
<evidence type="ECO:0000256" key="11">
    <source>
        <dbReference type="PROSITE-ProRule" id="PRU10141"/>
    </source>
</evidence>
<evidence type="ECO:0000256" key="3">
    <source>
        <dbReference type="ARBA" id="ARBA00004906"/>
    </source>
</evidence>
<evidence type="ECO:0000313" key="16">
    <source>
        <dbReference type="Proteomes" id="UP000237347"/>
    </source>
</evidence>
<evidence type="ECO:0000256" key="8">
    <source>
        <dbReference type="ARBA" id="ARBA00022777"/>
    </source>
</evidence>
<feature type="binding site" evidence="11">
    <location>
        <position position="574"/>
    </location>
    <ligand>
        <name>ATP</name>
        <dbReference type="ChEBI" id="CHEBI:30616"/>
    </ligand>
</feature>
<dbReference type="SMART" id="SM00220">
    <property type="entry name" value="S_TKc"/>
    <property type="match status" value="1"/>
</dbReference>
<dbReference type="InterPro" id="IPR017441">
    <property type="entry name" value="Protein_kinase_ATP_BS"/>
</dbReference>
<dbReference type="InterPro" id="IPR000719">
    <property type="entry name" value="Prot_kinase_dom"/>
</dbReference>
<accession>A0AAW0KN43</accession>
<dbReference type="PROSITE" id="PS50011">
    <property type="entry name" value="PROTEIN_KINASE_DOM"/>
    <property type="match status" value="1"/>
</dbReference>
<keyword evidence="12" id="KW-0175">Coiled coil</keyword>
<dbReference type="Gene3D" id="3.30.40.10">
    <property type="entry name" value="Zinc/RING finger domain, C3HC4 (zinc finger)"/>
    <property type="match status" value="1"/>
</dbReference>
<gene>
    <name evidence="15" type="primary">PUB34_0</name>
    <name evidence="15" type="ORF">CFP56_016774</name>
</gene>
<evidence type="ECO:0000256" key="2">
    <source>
        <dbReference type="ARBA" id="ARBA00003861"/>
    </source>
</evidence>
<keyword evidence="6" id="KW-0808">Transferase</keyword>
<evidence type="ECO:0000259" key="13">
    <source>
        <dbReference type="PROSITE" id="PS50011"/>
    </source>
</evidence>
<dbReference type="InterPro" id="IPR008271">
    <property type="entry name" value="Ser/Thr_kinase_AS"/>
</dbReference>
<dbReference type="PROSITE" id="PS51698">
    <property type="entry name" value="U_BOX"/>
    <property type="match status" value="1"/>
</dbReference>
<dbReference type="InterPro" id="IPR011009">
    <property type="entry name" value="Kinase-like_dom_sf"/>
</dbReference>
<dbReference type="PROSITE" id="PS00107">
    <property type="entry name" value="PROTEIN_KINASE_ATP"/>
    <property type="match status" value="1"/>
</dbReference>
<evidence type="ECO:0000256" key="7">
    <source>
        <dbReference type="ARBA" id="ARBA00022741"/>
    </source>
</evidence>
<dbReference type="Gene3D" id="3.30.200.20">
    <property type="entry name" value="Phosphorylase Kinase, domain 1"/>
    <property type="match status" value="1"/>
</dbReference>
<comment type="caution">
    <text evidence="15">The sequence shown here is derived from an EMBL/GenBank/DDBJ whole genome shotgun (WGS) entry which is preliminary data.</text>
</comment>
<dbReference type="Proteomes" id="UP000237347">
    <property type="component" value="Unassembled WGS sequence"/>
</dbReference>
<dbReference type="PANTHER" id="PTHR45647:SF65">
    <property type="entry name" value="U-BOX DOMAIN-CONTAINING PROTEIN KINASE FAMILY PROTEIN"/>
    <property type="match status" value="1"/>
</dbReference>
<keyword evidence="16" id="KW-1185">Reference proteome</keyword>
<dbReference type="GO" id="GO:0004674">
    <property type="term" value="F:protein serine/threonine kinase activity"/>
    <property type="evidence" value="ECO:0007669"/>
    <property type="project" value="UniProtKB-KW"/>
</dbReference>
<protein>
    <recommendedName>
        <fullName evidence="4">RING-type E3 ubiquitin transferase</fullName>
        <ecNumber evidence="4">2.3.2.27</ecNumber>
    </recommendedName>
</protein>
<comment type="catalytic activity">
    <reaction evidence="1">
        <text>S-ubiquitinyl-[E2 ubiquitin-conjugating enzyme]-L-cysteine + [acceptor protein]-L-lysine = [E2 ubiquitin-conjugating enzyme]-L-cysteine + N(6)-ubiquitinyl-[acceptor protein]-L-lysine.</text>
        <dbReference type="EC" id="2.3.2.27"/>
    </reaction>
</comment>
<dbReference type="EC" id="2.3.2.27" evidence="4"/>
<evidence type="ECO:0000256" key="10">
    <source>
        <dbReference type="ARBA" id="ARBA00022840"/>
    </source>
</evidence>
<dbReference type="SMART" id="SM00504">
    <property type="entry name" value="Ubox"/>
    <property type="match status" value="1"/>
</dbReference>
<dbReference type="Pfam" id="PF07714">
    <property type="entry name" value="PK_Tyr_Ser-Thr"/>
    <property type="match status" value="1"/>
</dbReference>
<comment type="pathway">
    <text evidence="3">Protein modification; protein ubiquitination.</text>
</comment>
<dbReference type="Gene3D" id="1.10.510.10">
    <property type="entry name" value="Transferase(Phosphotransferase) domain 1"/>
    <property type="match status" value="1"/>
</dbReference>
<reference evidence="15 16" key="1">
    <citation type="journal article" date="2018" name="Sci. Data">
        <title>The draft genome sequence of cork oak.</title>
        <authorList>
            <person name="Ramos A.M."/>
            <person name="Usie A."/>
            <person name="Barbosa P."/>
            <person name="Barros P.M."/>
            <person name="Capote T."/>
            <person name="Chaves I."/>
            <person name="Simoes F."/>
            <person name="Abreu I."/>
            <person name="Carrasquinho I."/>
            <person name="Faro C."/>
            <person name="Guimaraes J.B."/>
            <person name="Mendonca D."/>
            <person name="Nobrega F."/>
            <person name="Rodrigues L."/>
            <person name="Saibo N.J.M."/>
            <person name="Varela M.C."/>
            <person name="Egas C."/>
            <person name="Matos J."/>
            <person name="Miguel C.M."/>
            <person name="Oliveira M.M."/>
            <person name="Ricardo C.P."/>
            <person name="Goncalves S."/>
        </authorList>
    </citation>
    <scope>NUCLEOTIDE SEQUENCE [LARGE SCALE GENOMIC DNA]</scope>
    <source>
        <strain evidence="16">cv. HL8</strain>
    </source>
</reference>
<evidence type="ECO:0000259" key="14">
    <source>
        <dbReference type="PROSITE" id="PS51698"/>
    </source>
</evidence>
<dbReference type="Pfam" id="PF04564">
    <property type="entry name" value="U-box"/>
    <property type="match status" value="1"/>
</dbReference>
<feature type="non-terminal residue" evidence="15">
    <location>
        <position position="1"/>
    </location>
</feature>
<keyword evidence="7 11" id="KW-0547">Nucleotide-binding</keyword>
<name>A0AAW0KN43_QUESU</name>
<feature type="domain" description="U-box" evidence="14">
    <location>
        <begin position="834"/>
        <end position="907"/>
    </location>
</feature>